<reference evidence="2" key="4">
    <citation type="submission" date="2025-09" db="UniProtKB">
        <authorList>
            <consortium name="Ensembl"/>
        </authorList>
    </citation>
    <scope>IDENTIFICATION</scope>
</reference>
<dbReference type="STRING" id="9593.ENSGGOP00000031193"/>
<feature type="chain" id="PRO_5014171237" description="Interleukin 1 receptor associated kinase 3" evidence="1">
    <location>
        <begin position="26"/>
        <end position="93"/>
    </location>
</feature>
<dbReference type="Ensembl" id="ENSGGOT00000052863.1">
    <property type="protein sequence ID" value="ENSGGOP00000031193.1"/>
    <property type="gene ID" value="ENSGGOG00000038172.1"/>
</dbReference>
<protein>
    <recommendedName>
        <fullName evidence="4">Interleukin 1 receptor associated kinase 3</fullName>
    </recommendedName>
</protein>
<sequence length="93" mass="10047">MAGNCGARGALSAHTLLFDLPPALLGELCAVLDSCDGALGWRGLVSKNKICENGVLILQGFWHVVVCKYKDSKYGCVALFEKTPSETYLHMET</sequence>
<reference evidence="2 3" key="2">
    <citation type="journal article" date="2012" name="Nature">
        <title>Insights into hominid evolution from the gorilla genome sequence.</title>
        <authorList>
            <person name="Scally A."/>
            <person name="Dutheil J.Y."/>
            <person name="Hillier L.W."/>
            <person name="Jordan G.E."/>
            <person name="Goodhead I."/>
            <person name="Herrero J."/>
            <person name="Hobolth A."/>
            <person name="Lappalainen T."/>
            <person name="Mailund T."/>
            <person name="Marques-Bonet T."/>
            <person name="McCarthy S."/>
            <person name="Montgomery S.H."/>
            <person name="Schwalie P.C."/>
            <person name="Tang Y.A."/>
            <person name="Ward M.C."/>
            <person name="Xue Y."/>
            <person name="Yngvadottir B."/>
            <person name="Alkan C."/>
            <person name="Andersen L.N."/>
            <person name="Ayub Q."/>
            <person name="Ball E.V."/>
            <person name="Beal K."/>
            <person name="Bradley B.J."/>
            <person name="Chen Y."/>
            <person name="Clee C.M."/>
            <person name="Fitzgerald S."/>
            <person name="Graves T.A."/>
            <person name="Gu Y."/>
            <person name="Heath P."/>
            <person name="Heger A."/>
            <person name="Karakoc E."/>
            <person name="Kolb-Kokocinski A."/>
            <person name="Laird G.K."/>
            <person name="Lunter G."/>
            <person name="Meader S."/>
            <person name="Mort M."/>
            <person name="Mullikin J.C."/>
            <person name="Munch K."/>
            <person name="O'Connor T.D."/>
            <person name="Phillips A.D."/>
            <person name="Prado-Martinez J."/>
            <person name="Rogers A.S."/>
            <person name="Sajjadian S."/>
            <person name="Schmidt D."/>
            <person name="Shaw K."/>
            <person name="Simpson J.T."/>
            <person name="Stenson P.D."/>
            <person name="Turner D.J."/>
            <person name="Vigilant L."/>
            <person name="Vilella A.J."/>
            <person name="Whitener W."/>
            <person name="Zhu B."/>
            <person name="Cooper D.N."/>
            <person name="de Jong P."/>
            <person name="Dermitzakis E.T."/>
            <person name="Eichler E.E."/>
            <person name="Flicek P."/>
            <person name="Goldman N."/>
            <person name="Mundy N.I."/>
            <person name="Ning Z."/>
            <person name="Odom D.T."/>
            <person name="Ponting C.P."/>
            <person name="Quail M.A."/>
            <person name="Ryder O.A."/>
            <person name="Searle S.M."/>
            <person name="Warren W.C."/>
            <person name="Wilson R.K."/>
            <person name="Schierup M.H."/>
            <person name="Rogers J."/>
            <person name="Tyler-Smith C."/>
            <person name="Durbin R."/>
        </authorList>
    </citation>
    <scope>NUCLEOTIDE SEQUENCE [LARGE SCALE GENOMIC DNA]</scope>
</reference>
<dbReference type="EMBL" id="CABD030085173">
    <property type="status" value="NOT_ANNOTATED_CDS"/>
    <property type="molecule type" value="Genomic_DNA"/>
</dbReference>
<feature type="signal peptide" evidence="1">
    <location>
        <begin position="1"/>
        <end position="25"/>
    </location>
</feature>
<dbReference type="AlphaFoldDB" id="A0A2I2Y8G8"/>
<keyword evidence="1" id="KW-0732">Signal</keyword>
<reference evidence="2" key="3">
    <citation type="submission" date="2025-08" db="UniProtKB">
        <authorList>
            <consortium name="Ensembl"/>
        </authorList>
    </citation>
    <scope>IDENTIFICATION</scope>
</reference>
<dbReference type="Bgee" id="ENSGGOG00000038172">
    <property type="expression patterns" value="Expressed in liver and 5 other cell types or tissues"/>
</dbReference>
<name>A0A2I2Y8G8_GORGO</name>
<evidence type="ECO:0000313" key="2">
    <source>
        <dbReference type="Ensembl" id="ENSGGOP00000031193.1"/>
    </source>
</evidence>
<accession>A0A2I2Y8G8</accession>
<dbReference type="InParanoid" id="A0A2I2Y8G8"/>
<evidence type="ECO:0000313" key="3">
    <source>
        <dbReference type="Proteomes" id="UP000001519"/>
    </source>
</evidence>
<proteinExistence type="predicted"/>
<evidence type="ECO:0000256" key="1">
    <source>
        <dbReference type="SAM" id="SignalP"/>
    </source>
</evidence>
<dbReference type="SUPFAM" id="SSF47986">
    <property type="entry name" value="DEATH domain"/>
    <property type="match status" value="1"/>
</dbReference>
<organism evidence="2 3">
    <name type="scientific">Gorilla gorilla gorilla</name>
    <name type="common">Western lowland gorilla</name>
    <dbReference type="NCBI Taxonomy" id="9595"/>
    <lineage>
        <taxon>Eukaryota</taxon>
        <taxon>Metazoa</taxon>
        <taxon>Chordata</taxon>
        <taxon>Craniata</taxon>
        <taxon>Vertebrata</taxon>
        <taxon>Euteleostomi</taxon>
        <taxon>Mammalia</taxon>
        <taxon>Eutheria</taxon>
        <taxon>Euarchontoglires</taxon>
        <taxon>Primates</taxon>
        <taxon>Haplorrhini</taxon>
        <taxon>Catarrhini</taxon>
        <taxon>Hominidae</taxon>
        <taxon>Gorilla</taxon>
    </lineage>
</organism>
<evidence type="ECO:0008006" key="4">
    <source>
        <dbReference type="Google" id="ProtNLM"/>
    </source>
</evidence>
<dbReference type="InterPro" id="IPR011029">
    <property type="entry name" value="DEATH-like_dom_sf"/>
</dbReference>
<reference evidence="3" key="1">
    <citation type="submission" date="2011-05" db="EMBL/GenBank/DDBJ databases">
        <title>Insights into the evolution of the great apes provided by the gorilla genome.</title>
        <authorList>
            <person name="Scally A."/>
        </authorList>
    </citation>
    <scope>NUCLEOTIDE SEQUENCE [LARGE SCALE GENOMIC DNA]</scope>
</reference>
<dbReference type="Proteomes" id="UP000001519">
    <property type="component" value="Chromosome 12"/>
</dbReference>
<dbReference type="EMBL" id="CABD030085172">
    <property type="status" value="NOT_ANNOTATED_CDS"/>
    <property type="molecule type" value="Genomic_DNA"/>
</dbReference>
<keyword evidence="3" id="KW-1185">Reference proteome</keyword>